<keyword evidence="2" id="KW-0472">Membrane</keyword>
<keyword evidence="2" id="KW-1133">Transmembrane helix</keyword>
<reference evidence="3 4" key="1">
    <citation type="submission" date="2014-11" db="EMBL/GenBank/DDBJ databases">
        <authorList>
            <person name="Zhu J."/>
            <person name="Qi W."/>
            <person name="Song R."/>
        </authorList>
    </citation>
    <scope>NUCLEOTIDE SEQUENCE [LARGE SCALE GENOMIC DNA]</scope>
</reference>
<evidence type="ECO:0000256" key="1">
    <source>
        <dbReference type="SAM" id="MobiDB-lite"/>
    </source>
</evidence>
<keyword evidence="4" id="KW-1185">Reference proteome</keyword>
<dbReference type="AlphaFoldDB" id="A0A0G4EKE8"/>
<proteinExistence type="predicted"/>
<evidence type="ECO:0000313" key="3">
    <source>
        <dbReference type="EMBL" id="CEL97920.1"/>
    </source>
</evidence>
<sequence>MSSEVAALCAAGHFVLIVSSSFILYGPALLPTMHRRPPVAIVRSLVSNVVNEANMLLAVLFALCTRHRHTKQPDRLPPLAHKSLPHATQAEIVKPRPS</sequence>
<feature type="region of interest" description="Disordered" evidence="1">
    <location>
        <begin position="71"/>
        <end position="98"/>
    </location>
</feature>
<name>A0A0G4EKE8_VITBC</name>
<protein>
    <submittedName>
        <fullName evidence="3">Uncharacterized protein</fullName>
    </submittedName>
</protein>
<feature type="transmembrane region" description="Helical" evidence="2">
    <location>
        <begin position="45"/>
        <end position="65"/>
    </location>
</feature>
<accession>A0A0G4EKE8</accession>
<evidence type="ECO:0000313" key="4">
    <source>
        <dbReference type="Proteomes" id="UP000041254"/>
    </source>
</evidence>
<dbReference type="Proteomes" id="UP000041254">
    <property type="component" value="Unassembled WGS sequence"/>
</dbReference>
<organism evidence="3 4">
    <name type="scientific">Vitrella brassicaformis (strain CCMP3155)</name>
    <dbReference type="NCBI Taxonomy" id="1169540"/>
    <lineage>
        <taxon>Eukaryota</taxon>
        <taxon>Sar</taxon>
        <taxon>Alveolata</taxon>
        <taxon>Colpodellida</taxon>
        <taxon>Vitrellaceae</taxon>
        <taxon>Vitrella</taxon>
    </lineage>
</organism>
<evidence type="ECO:0000256" key="2">
    <source>
        <dbReference type="SAM" id="Phobius"/>
    </source>
</evidence>
<feature type="transmembrane region" description="Helical" evidence="2">
    <location>
        <begin position="5"/>
        <end position="25"/>
    </location>
</feature>
<gene>
    <name evidence="3" type="ORF">Vbra_12367</name>
</gene>
<dbReference type="EMBL" id="CDMY01000259">
    <property type="protein sequence ID" value="CEL97920.1"/>
    <property type="molecule type" value="Genomic_DNA"/>
</dbReference>
<dbReference type="VEuPathDB" id="CryptoDB:Vbra_12367"/>
<dbReference type="InParanoid" id="A0A0G4EKE8"/>
<keyword evidence="2" id="KW-0812">Transmembrane</keyword>